<reference evidence="1 2" key="1">
    <citation type="journal article" date="2016" name="Mol. Biol. Evol.">
        <title>Comparative Genomics of Early-Diverging Mushroom-Forming Fungi Provides Insights into the Origins of Lignocellulose Decay Capabilities.</title>
        <authorList>
            <person name="Nagy L.G."/>
            <person name="Riley R."/>
            <person name="Tritt A."/>
            <person name="Adam C."/>
            <person name="Daum C."/>
            <person name="Floudas D."/>
            <person name="Sun H."/>
            <person name="Yadav J.S."/>
            <person name="Pangilinan J."/>
            <person name="Larsson K.H."/>
            <person name="Matsuura K."/>
            <person name="Barry K."/>
            <person name="Labutti K."/>
            <person name="Kuo R."/>
            <person name="Ohm R.A."/>
            <person name="Bhattacharya S.S."/>
            <person name="Shirouzu T."/>
            <person name="Yoshinaga Y."/>
            <person name="Martin F.M."/>
            <person name="Grigoriev I.V."/>
            <person name="Hibbett D.S."/>
        </authorList>
    </citation>
    <scope>NUCLEOTIDE SEQUENCE [LARGE SCALE GENOMIC DNA]</scope>
    <source>
        <strain evidence="1 2">HHB12029</strain>
    </source>
</reference>
<dbReference type="InParanoid" id="A0A165IFT7"/>
<dbReference type="OrthoDB" id="5277092at2759"/>
<proteinExistence type="predicted"/>
<gene>
    <name evidence="1" type="ORF">EXIGLDRAFT_835762</name>
</gene>
<evidence type="ECO:0000313" key="2">
    <source>
        <dbReference type="Proteomes" id="UP000077266"/>
    </source>
</evidence>
<keyword evidence="2" id="KW-1185">Reference proteome</keyword>
<organism evidence="1 2">
    <name type="scientific">Exidia glandulosa HHB12029</name>
    <dbReference type="NCBI Taxonomy" id="1314781"/>
    <lineage>
        <taxon>Eukaryota</taxon>
        <taxon>Fungi</taxon>
        <taxon>Dikarya</taxon>
        <taxon>Basidiomycota</taxon>
        <taxon>Agaricomycotina</taxon>
        <taxon>Agaricomycetes</taxon>
        <taxon>Auriculariales</taxon>
        <taxon>Exidiaceae</taxon>
        <taxon>Exidia</taxon>
    </lineage>
</organism>
<dbReference type="AlphaFoldDB" id="A0A165IFT7"/>
<sequence length="93" mass="10634">MSDAKQTQKARKELEQFIQKTPNSLFTFDSERGAPVSEICRQLQPDARRECMRVQLHATALFAAMQDLGFYCHLPQDPGATHMECKPLPKELK</sequence>
<dbReference type="Proteomes" id="UP000077266">
    <property type="component" value="Unassembled WGS sequence"/>
</dbReference>
<accession>A0A165IFT7</accession>
<dbReference type="EMBL" id="KV425991">
    <property type="protein sequence ID" value="KZV93344.1"/>
    <property type="molecule type" value="Genomic_DNA"/>
</dbReference>
<evidence type="ECO:0000313" key="1">
    <source>
        <dbReference type="EMBL" id="KZV93344.1"/>
    </source>
</evidence>
<protein>
    <submittedName>
        <fullName evidence="1">Uncharacterized protein</fullName>
    </submittedName>
</protein>
<name>A0A165IFT7_EXIGL</name>